<feature type="signal peptide" evidence="1">
    <location>
        <begin position="1"/>
        <end position="20"/>
    </location>
</feature>
<evidence type="ECO:0000313" key="4">
    <source>
        <dbReference type="Proteomes" id="UP000006546"/>
    </source>
</evidence>
<dbReference type="AlphaFoldDB" id="F4LLK2"/>
<dbReference type="Gene3D" id="2.50.20.10">
    <property type="entry name" value="Lipoprotein localisation LolA/LolB/LppX"/>
    <property type="match status" value="1"/>
</dbReference>
<dbReference type="RefSeq" id="WP_013758373.1">
    <property type="nucleotide sequence ID" value="NC_015500.1"/>
</dbReference>
<dbReference type="STRING" id="906968.Trebr_1238"/>
<feature type="chain" id="PRO_5003312772" description="Uncharacterized protein TP-0789 domain-containing protein" evidence="1">
    <location>
        <begin position="21"/>
        <end position="278"/>
    </location>
</feature>
<feature type="domain" description="Uncharacterized protein TP-0789" evidence="2">
    <location>
        <begin position="86"/>
        <end position="274"/>
    </location>
</feature>
<protein>
    <recommendedName>
        <fullName evidence="2">Uncharacterized protein TP-0789 domain-containing protein</fullName>
    </recommendedName>
</protein>
<reference evidence="4" key="1">
    <citation type="submission" date="2011-04" db="EMBL/GenBank/DDBJ databases">
        <title>The complete genome of Treponema brennaborense DSM 12168.</title>
        <authorList>
            <person name="Lucas S."/>
            <person name="Han J."/>
            <person name="Lapidus A."/>
            <person name="Bruce D."/>
            <person name="Goodwin L."/>
            <person name="Pitluck S."/>
            <person name="Peters L."/>
            <person name="Kyrpides N."/>
            <person name="Mavromatis K."/>
            <person name="Ivanova N."/>
            <person name="Mikhailova N."/>
            <person name="Pagani I."/>
            <person name="Teshima H."/>
            <person name="Detter J.C."/>
            <person name="Tapia R."/>
            <person name="Han C."/>
            <person name="Land M."/>
            <person name="Hauser L."/>
            <person name="Markowitz V."/>
            <person name="Cheng J.-F."/>
            <person name="Hugenholtz P."/>
            <person name="Woyke T."/>
            <person name="Wu D."/>
            <person name="Gronow S."/>
            <person name="Wellnitz S."/>
            <person name="Brambilla E."/>
            <person name="Klenk H.-P."/>
            <person name="Eisen J.A."/>
        </authorList>
    </citation>
    <scope>NUCLEOTIDE SEQUENCE [LARGE SCALE GENOMIC DNA]</scope>
    <source>
        <strain evidence="4">DSM 12168 / CIP 105900 / DD5/3</strain>
    </source>
</reference>
<dbReference type="InterPro" id="IPR033399">
    <property type="entry name" value="TP_0789-like"/>
</dbReference>
<keyword evidence="4" id="KW-1185">Reference proteome</keyword>
<dbReference type="Proteomes" id="UP000006546">
    <property type="component" value="Chromosome"/>
</dbReference>
<keyword evidence="1" id="KW-0732">Signal</keyword>
<gene>
    <name evidence="3" type="ordered locus">Trebr_1238</name>
</gene>
<dbReference type="KEGG" id="tbe:Trebr_1238"/>
<organism evidence="3 4">
    <name type="scientific">Treponema brennaborense (strain DSM 12168 / CIP 105900 / DD5/3)</name>
    <dbReference type="NCBI Taxonomy" id="906968"/>
    <lineage>
        <taxon>Bacteria</taxon>
        <taxon>Pseudomonadati</taxon>
        <taxon>Spirochaetota</taxon>
        <taxon>Spirochaetia</taxon>
        <taxon>Spirochaetales</taxon>
        <taxon>Treponemataceae</taxon>
        <taxon>Treponema</taxon>
    </lineage>
</organism>
<dbReference type="OrthoDB" id="9803781at2"/>
<dbReference type="Pfam" id="PF17131">
    <property type="entry name" value="LolA_like"/>
    <property type="match status" value="1"/>
</dbReference>
<dbReference type="eggNOG" id="COG2834">
    <property type="taxonomic scope" value="Bacteria"/>
</dbReference>
<dbReference type="HOGENOM" id="CLU_074356_1_0_12"/>
<dbReference type="CDD" id="cd16329">
    <property type="entry name" value="LolA_like"/>
    <property type="match status" value="1"/>
</dbReference>
<accession>F4LLK2</accession>
<proteinExistence type="predicted"/>
<evidence type="ECO:0000256" key="1">
    <source>
        <dbReference type="SAM" id="SignalP"/>
    </source>
</evidence>
<evidence type="ECO:0000313" key="3">
    <source>
        <dbReference type="EMBL" id="AEE16666.1"/>
    </source>
</evidence>
<sequence>MQSRIINRAAVCFCAMLAVAAAGISEPAAHENSEPAELTALAVMQKADSVEKGDTGTYTAVMTLTNKKGGVRVREVVCYMKDYGDTDKTVIVFRTPKDVAGVGYLMWEYEDAADGREKDADRWLYMPAMKKIRRISGSGSGDDFMGTDFTYEDIGDRGLSKDTFVLLGTENVGGTECRKVECTAKNANEKNPRRILWIRADNYLLQKAEFYDRQNNLQRTLTCSDIAMIDGIWTTGKMFMENVQTGHSTLLEMKDVRYNVDIDDSLFTAAALERGTIR</sequence>
<evidence type="ECO:0000259" key="2">
    <source>
        <dbReference type="Pfam" id="PF17131"/>
    </source>
</evidence>
<name>F4LLK2_TREBD</name>
<dbReference type="EMBL" id="CP002696">
    <property type="protein sequence ID" value="AEE16666.1"/>
    <property type="molecule type" value="Genomic_DNA"/>
</dbReference>